<dbReference type="Proteomes" id="UP000807716">
    <property type="component" value="Unassembled WGS sequence"/>
</dbReference>
<keyword evidence="3" id="KW-1185">Reference proteome</keyword>
<name>A0A9P6QLC8_9FUNG</name>
<organism evidence="2 3">
    <name type="scientific">Actinomortierella ambigua</name>
    <dbReference type="NCBI Taxonomy" id="1343610"/>
    <lineage>
        <taxon>Eukaryota</taxon>
        <taxon>Fungi</taxon>
        <taxon>Fungi incertae sedis</taxon>
        <taxon>Mucoromycota</taxon>
        <taxon>Mortierellomycotina</taxon>
        <taxon>Mortierellomycetes</taxon>
        <taxon>Mortierellales</taxon>
        <taxon>Mortierellaceae</taxon>
        <taxon>Actinomortierella</taxon>
    </lineage>
</organism>
<evidence type="ECO:0000259" key="1">
    <source>
        <dbReference type="PROSITE" id="PS50828"/>
    </source>
</evidence>
<evidence type="ECO:0000313" key="3">
    <source>
        <dbReference type="Proteomes" id="UP000807716"/>
    </source>
</evidence>
<protein>
    <recommendedName>
        <fullName evidence="1">Smr domain-containing protein</fullName>
    </recommendedName>
</protein>
<proteinExistence type="predicted"/>
<gene>
    <name evidence="2" type="ORF">DFQ27_003202</name>
</gene>
<dbReference type="InterPro" id="IPR002625">
    <property type="entry name" value="Smr_dom"/>
</dbReference>
<comment type="caution">
    <text evidence="2">The sequence shown here is derived from an EMBL/GenBank/DDBJ whole genome shotgun (WGS) entry which is preliminary data.</text>
</comment>
<dbReference type="Gene3D" id="3.30.1370.110">
    <property type="match status" value="1"/>
</dbReference>
<dbReference type="EMBL" id="JAAAJB010000023">
    <property type="protein sequence ID" value="KAG0269514.1"/>
    <property type="molecule type" value="Genomic_DNA"/>
</dbReference>
<dbReference type="PANTHER" id="PTHR47417">
    <property type="entry name" value="SMR DOMAIN-CONTAINING PROTEIN YPL199C"/>
    <property type="match status" value="1"/>
</dbReference>
<dbReference type="SMART" id="SM00463">
    <property type="entry name" value="SMR"/>
    <property type="match status" value="1"/>
</dbReference>
<feature type="domain" description="Smr" evidence="1">
    <location>
        <begin position="43"/>
        <end position="119"/>
    </location>
</feature>
<accession>A0A9P6QLC8</accession>
<evidence type="ECO:0000313" key="2">
    <source>
        <dbReference type="EMBL" id="KAG0269514.1"/>
    </source>
</evidence>
<reference evidence="2" key="1">
    <citation type="journal article" date="2020" name="Fungal Divers.">
        <title>Resolving the Mortierellaceae phylogeny through synthesis of multi-gene phylogenetics and phylogenomics.</title>
        <authorList>
            <person name="Vandepol N."/>
            <person name="Liber J."/>
            <person name="Desiro A."/>
            <person name="Na H."/>
            <person name="Kennedy M."/>
            <person name="Barry K."/>
            <person name="Grigoriev I.V."/>
            <person name="Miller A.N."/>
            <person name="O'Donnell K."/>
            <person name="Stajich J.E."/>
            <person name="Bonito G."/>
        </authorList>
    </citation>
    <scope>NUCLEOTIDE SEQUENCE</scope>
    <source>
        <strain evidence="2">BC1065</strain>
    </source>
</reference>
<dbReference type="OrthoDB" id="3231855at2759"/>
<dbReference type="SUPFAM" id="SSF160443">
    <property type="entry name" value="SMR domain-like"/>
    <property type="match status" value="1"/>
</dbReference>
<dbReference type="InterPro" id="IPR053020">
    <property type="entry name" value="Smr_domain_protein"/>
</dbReference>
<dbReference type="PROSITE" id="PS50828">
    <property type="entry name" value="SMR"/>
    <property type="match status" value="1"/>
</dbReference>
<dbReference type="AlphaFoldDB" id="A0A9P6QLC8"/>
<dbReference type="InterPro" id="IPR036063">
    <property type="entry name" value="Smr_dom_sf"/>
</dbReference>
<dbReference type="PANTHER" id="PTHR47417:SF1">
    <property type="entry name" value="SMR DOMAIN-CONTAINING PROTEIN YPL199C"/>
    <property type="match status" value="1"/>
</dbReference>
<sequence>MMMGPKELSNKGKEYGRLMEQYNEMAKNAALSVNNANRPSNELDLHGLHVKEALAVTRTRLDKFVRNREQSLIIIVGKGNRSTDGIAKIKPEVTKMMREYRVKATPNKPNEGCIYVEPITDGSSEPDFSWFDSFFVPLLGRLFQYLRSSRH</sequence>
<dbReference type="Pfam" id="PF01713">
    <property type="entry name" value="Smr"/>
    <property type="match status" value="1"/>
</dbReference>